<dbReference type="OrthoDB" id="799804at2"/>
<evidence type="ECO:0000313" key="2">
    <source>
        <dbReference type="Proteomes" id="UP000318733"/>
    </source>
</evidence>
<dbReference type="Proteomes" id="UP000318733">
    <property type="component" value="Unassembled WGS sequence"/>
</dbReference>
<dbReference type="RefSeq" id="WP_144247689.1">
    <property type="nucleotide sequence ID" value="NZ_VLPK01000001.1"/>
</dbReference>
<name>A0A556MW81_9SPHI</name>
<gene>
    <name evidence="1" type="ORF">FO440_08105</name>
</gene>
<keyword evidence="2" id="KW-1185">Reference proteome</keyword>
<proteinExistence type="predicted"/>
<accession>A0A556MW81</accession>
<protein>
    <submittedName>
        <fullName evidence="1">Uncharacterized protein</fullName>
    </submittedName>
</protein>
<dbReference type="Pfam" id="PF19891">
    <property type="entry name" value="DUF6364"/>
    <property type="match status" value="1"/>
</dbReference>
<dbReference type="InterPro" id="IPR045944">
    <property type="entry name" value="DUF6364"/>
</dbReference>
<dbReference type="AlphaFoldDB" id="A0A556MW81"/>
<reference evidence="1 2" key="1">
    <citation type="submission" date="2019-07" db="EMBL/GenBank/DDBJ databases">
        <authorList>
            <person name="Huq M.A."/>
        </authorList>
    </citation>
    <scope>NUCLEOTIDE SEQUENCE [LARGE SCALE GENOMIC DNA]</scope>
    <source>
        <strain evidence="1 2">MAH-19</strain>
    </source>
</reference>
<evidence type="ECO:0000313" key="1">
    <source>
        <dbReference type="EMBL" id="TSJ44125.1"/>
    </source>
</evidence>
<organism evidence="1 2">
    <name type="scientific">Mucilaginibacter corticis</name>
    <dbReference type="NCBI Taxonomy" id="2597670"/>
    <lineage>
        <taxon>Bacteria</taxon>
        <taxon>Pseudomonadati</taxon>
        <taxon>Bacteroidota</taxon>
        <taxon>Sphingobacteriia</taxon>
        <taxon>Sphingobacteriales</taxon>
        <taxon>Sphingobacteriaceae</taxon>
        <taxon>Mucilaginibacter</taxon>
    </lineage>
</organism>
<sequence length="94" mass="10772">MATTKLTLSADEQTVELAKRIASEDDISVSKLFKKLLTDFATKREKTNPVLEKYKDMKISDEILSLTGILKGKYPDDVNLWDVKYEYLKEKNGL</sequence>
<comment type="caution">
    <text evidence="1">The sequence shown here is derived from an EMBL/GenBank/DDBJ whole genome shotgun (WGS) entry which is preliminary data.</text>
</comment>
<dbReference type="EMBL" id="VLPK01000001">
    <property type="protein sequence ID" value="TSJ44125.1"/>
    <property type="molecule type" value="Genomic_DNA"/>
</dbReference>